<comment type="caution">
    <text evidence="5">The sequence shown here is derived from an EMBL/GenBank/DDBJ whole genome shotgun (WGS) entry which is preliminary data.</text>
</comment>
<keyword evidence="1" id="KW-0547">Nucleotide-binding</keyword>
<dbReference type="PANTHER" id="PTHR42855">
    <property type="entry name" value="ABC TRANSPORTER ATP-BINDING SUBUNIT"/>
    <property type="match status" value="1"/>
</dbReference>
<dbReference type="SUPFAM" id="SSF52540">
    <property type="entry name" value="P-loop containing nucleoside triphosphate hydrolases"/>
    <property type="match status" value="2"/>
</dbReference>
<dbReference type="Gene3D" id="3.40.50.300">
    <property type="entry name" value="P-loop containing nucleotide triphosphate hydrolases"/>
    <property type="match status" value="3"/>
</dbReference>
<dbReference type="Pfam" id="PF00005">
    <property type="entry name" value="ABC_tran"/>
    <property type="match status" value="2"/>
</dbReference>
<dbReference type="Proteomes" id="UP001595880">
    <property type="component" value="Unassembled WGS sequence"/>
</dbReference>
<dbReference type="PROSITE" id="PS00211">
    <property type="entry name" value="ABC_TRANSPORTER_1"/>
    <property type="match status" value="1"/>
</dbReference>
<evidence type="ECO:0000256" key="3">
    <source>
        <dbReference type="SAM" id="Coils"/>
    </source>
</evidence>
<dbReference type="NCBIfam" id="NF000170">
    <property type="entry name" value="ABCF_Vga_all"/>
    <property type="match status" value="1"/>
</dbReference>
<dbReference type="InterPro" id="IPR027417">
    <property type="entry name" value="P-loop_NTPase"/>
</dbReference>
<evidence type="ECO:0000259" key="4">
    <source>
        <dbReference type="PROSITE" id="PS50893"/>
    </source>
</evidence>
<dbReference type="InterPro" id="IPR051309">
    <property type="entry name" value="ABCF_ATPase"/>
</dbReference>
<feature type="coiled-coil region" evidence="3">
    <location>
        <begin position="463"/>
        <end position="521"/>
    </location>
</feature>
<evidence type="ECO:0000256" key="2">
    <source>
        <dbReference type="ARBA" id="ARBA00022840"/>
    </source>
</evidence>
<gene>
    <name evidence="5" type="ORF">ACFOZ1_08845</name>
</gene>
<name>A0ABV8VTW5_9BACI</name>
<evidence type="ECO:0000313" key="6">
    <source>
        <dbReference type="Proteomes" id="UP001595880"/>
    </source>
</evidence>
<dbReference type="EMBL" id="JBHSDV010000002">
    <property type="protein sequence ID" value="MFC4387917.1"/>
    <property type="molecule type" value="Genomic_DNA"/>
</dbReference>
<dbReference type="InterPro" id="IPR032781">
    <property type="entry name" value="ABC_tran_Xtn"/>
</dbReference>
<dbReference type="SMART" id="SM00382">
    <property type="entry name" value="AAA"/>
    <property type="match status" value="2"/>
</dbReference>
<dbReference type="RefSeq" id="WP_390198563.1">
    <property type="nucleotide sequence ID" value="NZ_JBHSDV010000002.1"/>
</dbReference>
<dbReference type="Pfam" id="PF12848">
    <property type="entry name" value="ABC_tran_Xtn"/>
    <property type="match status" value="1"/>
</dbReference>
<keyword evidence="2" id="KW-0067">ATP-binding</keyword>
<organism evidence="5 6">
    <name type="scientific">Gracilibacillus marinus</name>
    <dbReference type="NCBI Taxonomy" id="630535"/>
    <lineage>
        <taxon>Bacteria</taxon>
        <taxon>Bacillati</taxon>
        <taxon>Bacillota</taxon>
        <taxon>Bacilli</taxon>
        <taxon>Bacillales</taxon>
        <taxon>Bacillaceae</taxon>
        <taxon>Gracilibacillus</taxon>
    </lineage>
</organism>
<sequence>MLLLEVNGLKHYVKDRLLLDIDQLHVYQNDRIGLIGANGSGKTTLFQIFDKKIMPDEGSVLPYTHVELLPQLKQSEGAKSGGEVSQHYIQQILSNAPKLLLADEPTTNLDKAHIEWVEKKLHNWQGACMIISHDRQFLDNLCSTIWELEDGHITQYKGNYSAYRKQKEMETNQQQQAYEQYKKEQARLKEAIQLKEEKAQRAVKKPKSVSHSEVGITKPYYAKKQKKLVKSAKSMETRLENLQAVQKPKDIQPLKMDIPNSESIRNRVIIRVENVACEIRSRVLWNRISFQIHGGDKVAIIGSNGSGKTTLLKKIIHQEAGVRVSPAIRIGYFSQNLSILDVEKTILENVKATSKQSEVLIRIILARMQLVNEDVHKLVGVLSGGERVKVALAKLFVSDINTLVLDEPTNYLDTIAMEALEGLLKEYEGTVIFVSHDRKFIGNIATRMMEIRDQHIHLFEGTYEEYSERLRQQEQSHHQDEQLLIETKISEVLSRLSVEPSEELEQEFKRLLRKKRELEGI</sequence>
<keyword evidence="3" id="KW-0175">Coiled coil</keyword>
<proteinExistence type="predicted"/>
<dbReference type="InterPro" id="IPR003439">
    <property type="entry name" value="ABC_transporter-like_ATP-bd"/>
</dbReference>
<dbReference type="PROSITE" id="PS50893">
    <property type="entry name" value="ABC_TRANSPORTER_2"/>
    <property type="match status" value="1"/>
</dbReference>
<feature type="domain" description="ABC transporter" evidence="4">
    <location>
        <begin position="270"/>
        <end position="485"/>
    </location>
</feature>
<dbReference type="NCBIfam" id="NF000355">
    <property type="entry name" value="ribo_prot_ABC_F"/>
    <property type="match status" value="1"/>
</dbReference>
<dbReference type="InterPro" id="IPR003593">
    <property type="entry name" value="AAA+_ATPase"/>
</dbReference>
<reference evidence="6" key="1">
    <citation type="journal article" date="2019" name="Int. J. Syst. Evol. Microbiol.">
        <title>The Global Catalogue of Microorganisms (GCM) 10K type strain sequencing project: providing services to taxonomists for standard genome sequencing and annotation.</title>
        <authorList>
            <consortium name="The Broad Institute Genomics Platform"/>
            <consortium name="The Broad Institute Genome Sequencing Center for Infectious Disease"/>
            <person name="Wu L."/>
            <person name="Ma J."/>
        </authorList>
    </citation>
    <scope>NUCLEOTIDE SEQUENCE [LARGE SCALE GENOMIC DNA]</scope>
    <source>
        <strain evidence="6">KACC 14058</strain>
    </source>
</reference>
<evidence type="ECO:0000256" key="1">
    <source>
        <dbReference type="ARBA" id="ARBA00022741"/>
    </source>
</evidence>
<protein>
    <submittedName>
        <fullName evidence="5">Vga family ABC-F type ribosomal protection protein</fullName>
    </submittedName>
</protein>
<dbReference type="CDD" id="cd03221">
    <property type="entry name" value="ABCF_EF-3"/>
    <property type="match status" value="2"/>
</dbReference>
<accession>A0ABV8VTW5</accession>
<dbReference type="PANTHER" id="PTHR42855:SF2">
    <property type="entry name" value="DRUG RESISTANCE ABC TRANSPORTER,ATP-BINDING PROTEIN"/>
    <property type="match status" value="1"/>
</dbReference>
<evidence type="ECO:0000313" key="5">
    <source>
        <dbReference type="EMBL" id="MFC4387917.1"/>
    </source>
</evidence>
<feature type="coiled-coil region" evidence="3">
    <location>
        <begin position="164"/>
        <end position="205"/>
    </location>
</feature>
<dbReference type="InterPro" id="IPR017871">
    <property type="entry name" value="ABC_transporter-like_CS"/>
</dbReference>
<keyword evidence="6" id="KW-1185">Reference proteome</keyword>